<dbReference type="AlphaFoldDB" id="A0AAP0MSN1"/>
<proteinExistence type="predicted"/>
<dbReference type="Proteomes" id="UP001428341">
    <property type="component" value="Unassembled WGS sequence"/>
</dbReference>
<accession>A0AAP0MSN1</accession>
<protein>
    <submittedName>
        <fullName evidence="1">Uncharacterized protein</fullName>
    </submittedName>
</protein>
<keyword evidence="2" id="KW-1185">Reference proteome</keyword>
<evidence type="ECO:0000313" key="1">
    <source>
        <dbReference type="EMBL" id="KAK9221271.1"/>
    </source>
</evidence>
<gene>
    <name evidence="1" type="ORF">WN944_009697</name>
</gene>
<reference evidence="1 2" key="1">
    <citation type="submission" date="2024-05" db="EMBL/GenBank/DDBJ databases">
        <title>Haplotype-resolved chromosome-level genome assembly of Huyou (Citrus changshanensis).</title>
        <authorList>
            <person name="Miao C."/>
            <person name="Chen W."/>
            <person name="Wu Y."/>
            <person name="Wang L."/>
            <person name="Zhao S."/>
            <person name="Grierson D."/>
            <person name="Xu C."/>
            <person name="Chen K."/>
        </authorList>
    </citation>
    <scope>NUCLEOTIDE SEQUENCE [LARGE SCALE GENOMIC DNA]</scope>
    <source>
        <strain evidence="1">01-14</strain>
        <tissue evidence="1">Leaf</tissue>
    </source>
</reference>
<organism evidence="1 2">
    <name type="scientific">Citrus x changshan-huyou</name>
    <dbReference type="NCBI Taxonomy" id="2935761"/>
    <lineage>
        <taxon>Eukaryota</taxon>
        <taxon>Viridiplantae</taxon>
        <taxon>Streptophyta</taxon>
        <taxon>Embryophyta</taxon>
        <taxon>Tracheophyta</taxon>
        <taxon>Spermatophyta</taxon>
        <taxon>Magnoliopsida</taxon>
        <taxon>eudicotyledons</taxon>
        <taxon>Gunneridae</taxon>
        <taxon>Pentapetalae</taxon>
        <taxon>rosids</taxon>
        <taxon>malvids</taxon>
        <taxon>Sapindales</taxon>
        <taxon>Rutaceae</taxon>
        <taxon>Aurantioideae</taxon>
        <taxon>Citrus</taxon>
    </lineage>
</organism>
<evidence type="ECO:0000313" key="2">
    <source>
        <dbReference type="Proteomes" id="UP001428341"/>
    </source>
</evidence>
<dbReference type="EMBL" id="JBCGBO010000002">
    <property type="protein sequence ID" value="KAK9221271.1"/>
    <property type="molecule type" value="Genomic_DNA"/>
</dbReference>
<comment type="caution">
    <text evidence="1">The sequence shown here is derived from an EMBL/GenBank/DDBJ whole genome shotgun (WGS) entry which is preliminary data.</text>
</comment>
<sequence length="66" mass="7418">MHAAQLSPTLWILDIYIFQTCMQTQGNGMRLAGLGHRSNQEAKKNPGCSWVQKVNERMKTFTPGPV</sequence>
<name>A0AAP0MSN1_9ROSI</name>